<evidence type="ECO:0000313" key="2">
    <source>
        <dbReference type="Proteomes" id="UP000616151"/>
    </source>
</evidence>
<proteinExistence type="predicted"/>
<accession>A0ACC5R618</accession>
<organism evidence="1 2">
    <name type="scientific">Taklimakanibacter albus</name>
    <dbReference type="NCBI Taxonomy" id="2800327"/>
    <lineage>
        <taxon>Bacteria</taxon>
        <taxon>Pseudomonadati</taxon>
        <taxon>Pseudomonadota</taxon>
        <taxon>Alphaproteobacteria</taxon>
        <taxon>Hyphomicrobiales</taxon>
        <taxon>Aestuariivirgaceae</taxon>
        <taxon>Taklimakanibacter</taxon>
    </lineage>
</organism>
<dbReference type="EMBL" id="JAENHL010000007">
    <property type="protein sequence ID" value="MBK1868063.1"/>
    <property type="molecule type" value="Genomic_DNA"/>
</dbReference>
<name>A0ACC5R618_9HYPH</name>
<keyword evidence="2" id="KW-1185">Reference proteome</keyword>
<sequence length="319" mass="34876">MVTKADPSRSPLRFTLRQLLYFVAAGETKSVKLAAERLNISQPSISTAIAQIEAEFDIQLFVRHHAQGLSLTPAGVRFLQAAKTLLDQAEELHNVADEVAGSVSGPLNIGSFRTYAPLIISEVCKGFLDQFPRVKLHVSEGDEASLVAKLRRAEISIAVTYSQNIPDDIDFEPLAQLPTYALLPADHPLVAKAPIPLSDLVELPFILLDLPLSREYFMSLFLRENLAPNILTRTEYPEAIRSYVASGFGYSLATARPRNKAALNGKPLAYVPLAGNYPPMVLGLATLKGLRKTSITQAFEAHCRQVISTNQMPGMAPLD</sequence>
<dbReference type="Proteomes" id="UP000616151">
    <property type="component" value="Unassembled WGS sequence"/>
</dbReference>
<comment type="caution">
    <text evidence="1">The sequence shown here is derived from an EMBL/GenBank/DDBJ whole genome shotgun (WGS) entry which is preliminary data.</text>
</comment>
<protein>
    <submittedName>
        <fullName evidence="1">LysR family transcriptional regulator</fullName>
    </submittedName>
</protein>
<evidence type="ECO:0000313" key="1">
    <source>
        <dbReference type="EMBL" id="MBK1868063.1"/>
    </source>
</evidence>
<gene>
    <name evidence="1" type="ORF">JHL16_17020</name>
</gene>
<reference evidence="1" key="1">
    <citation type="submission" date="2021-01" db="EMBL/GenBank/DDBJ databases">
        <authorList>
            <person name="Sun Q."/>
        </authorList>
    </citation>
    <scope>NUCLEOTIDE SEQUENCE</scope>
    <source>
        <strain evidence="1">YIM B02566</strain>
    </source>
</reference>